<dbReference type="PANTHER" id="PTHR10696">
    <property type="entry name" value="GAMMA-BUTYROBETAINE HYDROXYLASE-RELATED"/>
    <property type="match status" value="1"/>
</dbReference>
<dbReference type="PANTHER" id="PTHR10696:SF54">
    <property type="entry name" value="FAMILY OXIDOREDUCTASE, PUTATIVE (AFU_ORTHOLOGUE AFUA_4G13850)-RELATED"/>
    <property type="match status" value="1"/>
</dbReference>
<dbReference type="Gene3D" id="3.60.130.10">
    <property type="entry name" value="Clavaminate synthase-like"/>
    <property type="match status" value="1"/>
</dbReference>
<dbReference type="AlphaFoldDB" id="A0A8H3F5Q5"/>
<dbReference type="EMBL" id="CAJPDS010000021">
    <property type="protein sequence ID" value="CAF9918138.1"/>
    <property type="molecule type" value="Genomic_DNA"/>
</dbReference>
<dbReference type="InterPro" id="IPR050411">
    <property type="entry name" value="AlphaKG_dependent_hydroxylases"/>
</dbReference>
<evidence type="ECO:0000259" key="2">
    <source>
        <dbReference type="Pfam" id="PF02668"/>
    </source>
</evidence>
<evidence type="ECO:0000256" key="1">
    <source>
        <dbReference type="ARBA" id="ARBA00023002"/>
    </source>
</evidence>
<feature type="domain" description="TauD/TfdA-like" evidence="2">
    <location>
        <begin position="80"/>
        <end position="339"/>
    </location>
</feature>
<dbReference type="OrthoDB" id="272271at2759"/>
<comment type="caution">
    <text evidence="3">The sequence shown here is derived from an EMBL/GenBank/DDBJ whole genome shotgun (WGS) entry which is preliminary data.</text>
</comment>
<dbReference type="Pfam" id="PF02668">
    <property type="entry name" value="TauD"/>
    <property type="match status" value="1"/>
</dbReference>
<reference evidence="3" key="1">
    <citation type="submission" date="2021-03" db="EMBL/GenBank/DDBJ databases">
        <authorList>
            <person name="Tagirdzhanova G."/>
        </authorList>
    </citation>
    <scope>NUCLEOTIDE SEQUENCE</scope>
</reference>
<keyword evidence="4" id="KW-1185">Reference proteome</keyword>
<accession>A0A8H3F5Q5</accession>
<dbReference type="GO" id="GO:0016491">
    <property type="term" value="F:oxidoreductase activity"/>
    <property type="evidence" value="ECO:0007669"/>
    <property type="project" value="UniProtKB-KW"/>
</dbReference>
<dbReference type="InterPro" id="IPR042098">
    <property type="entry name" value="TauD-like_sf"/>
</dbReference>
<dbReference type="InterPro" id="IPR003819">
    <property type="entry name" value="TauD/TfdA-like"/>
</dbReference>
<proteinExistence type="predicted"/>
<evidence type="ECO:0000313" key="3">
    <source>
        <dbReference type="EMBL" id="CAF9918138.1"/>
    </source>
</evidence>
<sequence length="384" mass="42196">MAPHAISDVSDDSGYTPKFFKGSLGQHETYPPLGETHSVDSLGESKLRKALQEPSYILLLSESEIREIEEGVVTFLDRNAPLHEVNPRTFPLPTLGARLRKASETIHDQNAGVVLFRGLEPKLYSRKANVIIHSGLASYIGEKRAMPGSGGGDKTVLHHITDLPIPTAGEYYGPPSQTRSMPMHTDNGDIVSLYTLQCGASGGSTYLANVQYTFARMQQHQPALAKIVTEPWVMMSGSEAVPFVKRPILFAGKDGVVVNCPRARITGTQSRPRSASLPPLEAAQMLALDALHAAAMDCAIKVDLLPGDLLFFNNLGMLHARDAFVDNVEVGQKRHLLRILLRNESRAWGLPGALEETWLSLYDHPTEQEAFPLKEELFTWAMSH</sequence>
<protein>
    <recommendedName>
        <fullName evidence="2">TauD/TfdA-like domain-containing protein</fullName>
    </recommendedName>
</protein>
<dbReference type="Proteomes" id="UP000664521">
    <property type="component" value="Unassembled WGS sequence"/>
</dbReference>
<organism evidence="3 4">
    <name type="scientific">Heterodermia speciosa</name>
    <dbReference type="NCBI Taxonomy" id="116794"/>
    <lineage>
        <taxon>Eukaryota</taxon>
        <taxon>Fungi</taxon>
        <taxon>Dikarya</taxon>
        <taxon>Ascomycota</taxon>
        <taxon>Pezizomycotina</taxon>
        <taxon>Lecanoromycetes</taxon>
        <taxon>OSLEUM clade</taxon>
        <taxon>Lecanoromycetidae</taxon>
        <taxon>Caliciales</taxon>
        <taxon>Physciaceae</taxon>
        <taxon>Heterodermia</taxon>
    </lineage>
</organism>
<evidence type="ECO:0000313" key="4">
    <source>
        <dbReference type="Proteomes" id="UP000664521"/>
    </source>
</evidence>
<gene>
    <name evidence="3" type="ORF">HETSPECPRED_003680</name>
</gene>
<dbReference type="SUPFAM" id="SSF51197">
    <property type="entry name" value="Clavaminate synthase-like"/>
    <property type="match status" value="1"/>
</dbReference>
<name>A0A8H3F5Q5_9LECA</name>
<keyword evidence="1" id="KW-0560">Oxidoreductase</keyword>